<evidence type="ECO:0000256" key="5">
    <source>
        <dbReference type="ARBA" id="ARBA00038437"/>
    </source>
</evidence>
<accession>A0A2T8FEV3</accession>
<organism evidence="11 12">
    <name type="scientific">Nocardioides gansuensis</name>
    <dbReference type="NCBI Taxonomy" id="2138300"/>
    <lineage>
        <taxon>Bacteria</taxon>
        <taxon>Bacillati</taxon>
        <taxon>Actinomycetota</taxon>
        <taxon>Actinomycetes</taxon>
        <taxon>Propionibacteriales</taxon>
        <taxon>Nocardioidaceae</taxon>
        <taxon>Nocardioides</taxon>
    </lineage>
</organism>
<sequence>MTFAALGVPSTLSAVLEAQGITTPTPIQAATLPDSLAGRDVLGRGRTGSGKTYAFLLPLVARLEKGRPAASKKPRALILAPTRELVGQIHTALQPLAKAAGLTTITVFGGVGQHPQVQGLRKGIDIVVACPGRLEDLIGQGHCDLGAIEITVLDEADHMADLGFLPGVRRLLNRTPARSQRLLFSATLDKAIDTLVKQFLHDPVTHQADSAQSPVATMQHHVLHLSRESRVPVLVDLTSAPGRTVVFTRTKHGAKALARQLNARGVPSVELHGNLSQNARTRNMDAFHSGKATTLVATDIAARGIHVDDVALVVHADPPVEHKAYLHRSGRTARAGAEGTVITLMTDDQVKDVRDLTRLAGIKPTTTKVHGPDHPVLVELAPGERTLVPGGLAVEASAQESGGGSRGSSGRGGGGRPRRSGQGQRSGQGSSQGQGGRRQGQSAGAKSGGQSAKPGGGNGGSRSRRPSSGGGRGHSAASFSGGR</sequence>
<keyword evidence="2" id="KW-0378">Hydrolase</keyword>
<feature type="domain" description="Helicase C-terminal" evidence="9">
    <location>
        <begin position="217"/>
        <end position="381"/>
    </location>
</feature>
<dbReference type="InterPro" id="IPR027417">
    <property type="entry name" value="P-loop_NTPase"/>
</dbReference>
<keyword evidence="12" id="KW-1185">Reference proteome</keyword>
<dbReference type="AlphaFoldDB" id="A0A2T8FEV3"/>
<evidence type="ECO:0000256" key="3">
    <source>
        <dbReference type="ARBA" id="ARBA00022806"/>
    </source>
</evidence>
<evidence type="ECO:0000313" key="11">
    <source>
        <dbReference type="EMBL" id="PVG84236.1"/>
    </source>
</evidence>
<dbReference type="CDD" id="cd18787">
    <property type="entry name" value="SF2_C_DEAD"/>
    <property type="match status" value="1"/>
</dbReference>
<dbReference type="InterPro" id="IPR050079">
    <property type="entry name" value="DEAD_box_RNA_helicase"/>
</dbReference>
<dbReference type="PROSITE" id="PS51192">
    <property type="entry name" value="HELICASE_ATP_BIND_1"/>
    <property type="match status" value="1"/>
</dbReference>
<feature type="domain" description="DEAD-box RNA helicase Q" evidence="10">
    <location>
        <begin position="1"/>
        <end position="29"/>
    </location>
</feature>
<feature type="compositionally biased region" description="Low complexity" evidence="7">
    <location>
        <begin position="474"/>
        <end position="483"/>
    </location>
</feature>
<evidence type="ECO:0000259" key="10">
    <source>
        <dbReference type="PROSITE" id="PS51195"/>
    </source>
</evidence>
<comment type="caution">
    <text evidence="11">The sequence shown here is derived from an EMBL/GenBank/DDBJ whole genome shotgun (WGS) entry which is preliminary data.</text>
</comment>
<feature type="region of interest" description="Disordered" evidence="7">
    <location>
        <begin position="396"/>
        <end position="483"/>
    </location>
</feature>
<dbReference type="PROSITE" id="PS51195">
    <property type="entry name" value="Q_MOTIF"/>
    <property type="match status" value="1"/>
</dbReference>
<dbReference type="GO" id="GO:0016787">
    <property type="term" value="F:hydrolase activity"/>
    <property type="evidence" value="ECO:0007669"/>
    <property type="project" value="UniProtKB-KW"/>
</dbReference>
<dbReference type="OrthoDB" id="9805696at2"/>
<feature type="compositionally biased region" description="Gly residues" evidence="7">
    <location>
        <begin position="424"/>
        <end position="438"/>
    </location>
</feature>
<dbReference type="SMART" id="SM00487">
    <property type="entry name" value="DEXDc"/>
    <property type="match status" value="1"/>
</dbReference>
<evidence type="ECO:0000256" key="2">
    <source>
        <dbReference type="ARBA" id="ARBA00022801"/>
    </source>
</evidence>
<dbReference type="PANTHER" id="PTHR47959:SF13">
    <property type="entry name" value="ATP-DEPENDENT RNA HELICASE RHLE"/>
    <property type="match status" value="1"/>
</dbReference>
<dbReference type="Gene3D" id="3.40.50.300">
    <property type="entry name" value="P-loop containing nucleotide triphosphate hydrolases"/>
    <property type="match status" value="2"/>
</dbReference>
<feature type="short sequence motif" description="Q motif" evidence="6">
    <location>
        <begin position="1"/>
        <end position="29"/>
    </location>
</feature>
<evidence type="ECO:0000313" key="12">
    <source>
        <dbReference type="Proteomes" id="UP000246018"/>
    </source>
</evidence>
<keyword evidence="3 11" id="KW-0347">Helicase</keyword>
<dbReference type="PROSITE" id="PS51194">
    <property type="entry name" value="HELICASE_CTER"/>
    <property type="match status" value="1"/>
</dbReference>
<gene>
    <name evidence="11" type="ORF">DDE18_00940</name>
</gene>
<reference evidence="11 12" key="1">
    <citation type="submission" date="2018-04" db="EMBL/GenBank/DDBJ databases">
        <title>Genome of Nocardioides gansuensis WSJ-1.</title>
        <authorList>
            <person name="Wu S."/>
            <person name="Wang G."/>
        </authorList>
    </citation>
    <scope>NUCLEOTIDE SEQUENCE [LARGE SCALE GENOMIC DNA]</scope>
    <source>
        <strain evidence="11 12">WSJ-1</strain>
    </source>
</reference>
<dbReference type="RefSeq" id="WP_116570364.1">
    <property type="nucleotide sequence ID" value="NZ_QDGZ01000001.1"/>
</dbReference>
<dbReference type="Pfam" id="PF00271">
    <property type="entry name" value="Helicase_C"/>
    <property type="match status" value="1"/>
</dbReference>
<proteinExistence type="inferred from homology"/>
<dbReference type="GO" id="GO:0003676">
    <property type="term" value="F:nucleic acid binding"/>
    <property type="evidence" value="ECO:0007669"/>
    <property type="project" value="InterPro"/>
</dbReference>
<dbReference type="SMART" id="SM00490">
    <property type="entry name" value="HELICc"/>
    <property type="match status" value="1"/>
</dbReference>
<dbReference type="Proteomes" id="UP000246018">
    <property type="component" value="Unassembled WGS sequence"/>
</dbReference>
<dbReference type="EMBL" id="QDGZ01000001">
    <property type="protein sequence ID" value="PVG84236.1"/>
    <property type="molecule type" value="Genomic_DNA"/>
</dbReference>
<dbReference type="GO" id="GO:0005829">
    <property type="term" value="C:cytosol"/>
    <property type="evidence" value="ECO:0007669"/>
    <property type="project" value="TreeGrafter"/>
</dbReference>
<keyword evidence="4" id="KW-0067">ATP-binding</keyword>
<evidence type="ECO:0000256" key="1">
    <source>
        <dbReference type="ARBA" id="ARBA00022741"/>
    </source>
</evidence>
<dbReference type="InterPro" id="IPR011545">
    <property type="entry name" value="DEAD/DEAH_box_helicase_dom"/>
</dbReference>
<comment type="similarity">
    <text evidence="5">Belongs to the DEAD box helicase family.</text>
</comment>
<dbReference type="PANTHER" id="PTHR47959">
    <property type="entry name" value="ATP-DEPENDENT RNA HELICASE RHLE-RELATED"/>
    <property type="match status" value="1"/>
</dbReference>
<evidence type="ECO:0000256" key="6">
    <source>
        <dbReference type="PROSITE-ProRule" id="PRU00552"/>
    </source>
</evidence>
<dbReference type="InterPro" id="IPR001650">
    <property type="entry name" value="Helicase_C-like"/>
</dbReference>
<evidence type="ECO:0000259" key="9">
    <source>
        <dbReference type="PROSITE" id="PS51194"/>
    </source>
</evidence>
<feature type="domain" description="Helicase ATP-binding" evidence="8">
    <location>
        <begin position="32"/>
        <end position="206"/>
    </location>
</feature>
<dbReference type="InterPro" id="IPR044742">
    <property type="entry name" value="DEAD/DEAH_RhlB"/>
</dbReference>
<feature type="compositionally biased region" description="Gly residues" evidence="7">
    <location>
        <begin position="401"/>
        <end position="415"/>
    </location>
</feature>
<dbReference type="SUPFAM" id="SSF52540">
    <property type="entry name" value="P-loop containing nucleoside triphosphate hydrolases"/>
    <property type="match status" value="1"/>
</dbReference>
<dbReference type="GO" id="GO:0003724">
    <property type="term" value="F:RNA helicase activity"/>
    <property type="evidence" value="ECO:0007669"/>
    <property type="project" value="InterPro"/>
</dbReference>
<evidence type="ECO:0000256" key="7">
    <source>
        <dbReference type="SAM" id="MobiDB-lite"/>
    </source>
</evidence>
<evidence type="ECO:0000256" key="4">
    <source>
        <dbReference type="ARBA" id="ARBA00022840"/>
    </source>
</evidence>
<dbReference type="GO" id="GO:0005524">
    <property type="term" value="F:ATP binding"/>
    <property type="evidence" value="ECO:0007669"/>
    <property type="project" value="UniProtKB-KW"/>
</dbReference>
<name>A0A2T8FEV3_9ACTN</name>
<evidence type="ECO:0000259" key="8">
    <source>
        <dbReference type="PROSITE" id="PS51192"/>
    </source>
</evidence>
<dbReference type="CDD" id="cd00268">
    <property type="entry name" value="DEADc"/>
    <property type="match status" value="1"/>
</dbReference>
<keyword evidence="1" id="KW-0547">Nucleotide-binding</keyword>
<dbReference type="Pfam" id="PF00270">
    <property type="entry name" value="DEAD"/>
    <property type="match status" value="1"/>
</dbReference>
<dbReference type="InterPro" id="IPR014001">
    <property type="entry name" value="Helicase_ATP-bd"/>
</dbReference>
<feature type="compositionally biased region" description="Low complexity" evidence="7">
    <location>
        <begin position="439"/>
        <end position="453"/>
    </location>
</feature>
<protein>
    <submittedName>
        <fullName evidence="11">RNA helicase</fullName>
    </submittedName>
</protein>
<dbReference type="InterPro" id="IPR014014">
    <property type="entry name" value="RNA_helicase_DEAD_Q_motif"/>
</dbReference>